<dbReference type="NCBIfam" id="TIGR00231">
    <property type="entry name" value="small_GTP"/>
    <property type="match status" value="1"/>
</dbReference>
<protein>
    <recommendedName>
        <fullName evidence="15">Rheb</fullName>
    </recommendedName>
</protein>
<dbReference type="FunFam" id="3.40.50.300:FF:000273">
    <property type="entry name" value="GTP-binding protein Rheb homolog"/>
    <property type="match status" value="1"/>
</dbReference>
<evidence type="ECO:0000256" key="12">
    <source>
        <dbReference type="ARBA" id="ARBA00049117"/>
    </source>
</evidence>
<comment type="catalytic activity">
    <reaction evidence="12">
        <text>GTP + H2O = GDP + phosphate + H(+)</text>
        <dbReference type="Rhea" id="RHEA:19669"/>
        <dbReference type="ChEBI" id="CHEBI:15377"/>
        <dbReference type="ChEBI" id="CHEBI:15378"/>
        <dbReference type="ChEBI" id="CHEBI:37565"/>
        <dbReference type="ChEBI" id="CHEBI:43474"/>
        <dbReference type="ChEBI" id="CHEBI:58189"/>
    </reaction>
    <physiologicalReaction direction="left-to-right" evidence="12">
        <dbReference type="Rhea" id="RHEA:19670"/>
    </physiologicalReaction>
</comment>
<dbReference type="InterPro" id="IPR005225">
    <property type="entry name" value="Small_GTP-bd"/>
</dbReference>
<sequence length="187" mass="20993">MPAVYRKVAIMGYRSVGKSSLAIQFVENQFVDSYDPTIENTFVKTVKFEGKDVSLKIIDTAGQDEFSIYPPGYTMDIHGYVLVYSVTSKQSFEIVKKIYHKLLDQTGLPQLPVVLVGNKNDLRNERVVSHEEGRELARYMKGVFLEASAKQNDCVLDIFTQVIGRINALSVTRTPQSSEGRTTCVIC</sequence>
<dbReference type="SUPFAM" id="SSF52540">
    <property type="entry name" value="P-loop containing nucleoside triphosphate hydrolases"/>
    <property type="match status" value="1"/>
</dbReference>
<evidence type="ECO:0000256" key="9">
    <source>
        <dbReference type="ARBA" id="ARBA00023289"/>
    </source>
</evidence>
<keyword evidence="3" id="KW-0547">Nucleotide-binding</keyword>
<evidence type="ECO:0008006" key="15">
    <source>
        <dbReference type="Google" id="ProtNLM"/>
    </source>
</evidence>
<dbReference type="PROSITE" id="PS51420">
    <property type="entry name" value="RHO"/>
    <property type="match status" value="1"/>
</dbReference>
<dbReference type="Pfam" id="PF00071">
    <property type="entry name" value="Ras"/>
    <property type="match status" value="1"/>
</dbReference>
<evidence type="ECO:0000256" key="6">
    <source>
        <dbReference type="ARBA" id="ARBA00023134"/>
    </source>
</evidence>
<comment type="subcellular location">
    <subcellularLocation>
        <location evidence="10">Endoplasmic reticulum membrane</location>
        <topology evidence="10">Lipid-anchor</topology>
        <orientation evidence="10">Cytoplasmic side</orientation>
    </subcellularLocation>
</comment>
<dbReference type="SMART" id="SM00174">
    <property type="entry name" value="RHO"/>
    <property type="match status" value="1"/>
</dbReference>
<dbReference type="FunCoup" id="A0A7M7KFA2">
    <property type="interactions" value="1455"/>
</dbReference>
<keyword evidence="1" id="KW-0488">Methylation</keyword>
<dbReference type="SMART" id="SM00175">
    <property type="entry name" value="RAB"/>
    <property type="match status" value="1"/>
</dbReference>
<proteinExistence type="inferred from homology"/>
<evidence type="ECO:0000256" key="8">
    <source>
        <dbReference type="ARBA" id="ARBA00023288"/>
    </source>
</evidence>
<dbReference type="GO" id="GO:0005525">
    <property type="term" value="F:GTP binding"/>
    <property type="evidence" value="ECO:0007669"/>
    <property type="project" value="UniProtKB-KW"/>
</dbReference>
<dbReference type="GO" id="GO:0007165">
    <property type="term" value="P:signal transduction"/>
    <property type="evidence" value="ECO:0007669"/>
    <property type="project" value="InterPro"/>
</dbReference>
<evidence type="ECO:0000256" key="2">
    <source>
        <dbReference type="ARBA" id="ARBA00022723"/>
    </source>
</evidence>
<evidence type="ECO:0000256" key="5">
    <source>
        <dbReference type="ARBA" id="ARBA00022842"/>
    </source>
</evidence>
<dbReference type="GO" id="GO:0005789">
    <property type="term" value="C:endoplasmic reticulum membrane"/>
    <property type="evidence" value="ECO:0007669"/>
    <property type="project" value="UniProtKB-SubCell"/>
</dbReference>
<dbReference type="InterPro" id="IPR001806">
    <property type="entry name" value="Small_GTPase"/>
</dbReference>
<organism evidence="13 14">
    <name type="scientific">Varroa destructor</name>
    <name type="common">Honeybee mite</name>
    <dbReference type="NCBI Taxonomy" id="109461"/>
    <lineage>
        <taxon>Eukaryota</taxon>
        <taxon>Metazoa</taxon>
        <taxon>Ecdysozoa</taxon>
        <taxon>Arthropoda</taxon>
        <taxon>Chelicerata</taxon>
        <taxon>Arachnida</taxon>
        <taxon>Acari</taxon>
        <taxon>Parasitiformes</taxon>
        <taxon>Mesostigmata</taxon>
        <taxon>Gamasina</taxon>
        <taxon>Dermanyssoidea</taxon>
        <taxon>Varroidae</taxon>
        <taxon>Varroa</taxon>
    </lineage>
</organism>
<dbReference type="GeneID" id="111252396"/>
<dbReference type="SMART" id="SM00173">
    <property type="entry name" value="RAS"/>
    <property type="match status" value="1"/>
</dbReference>
<dbReference type="PROSITE" id="PS51419">
    <property type="entry name" value="RAB"/>
    <property type="match status" value="1"/>
</dbReference>
<dbReference type="GO" id="GO:0003924">
    <property type="term" value="F:GTPase activity"/>
    <property type="evidence" value="ECO:0007669"/>
    <property type="project" value="InterPro"/>
</dbReference>
<keyword evidence="2" id="KW-0479">Metal-binding</keyword>
<dbReference type="InterPro" id="IPR020849">
    <property type="entry name" value="Small_GTPase_Ras-type"/>
</dbReference>
<dbReference type="AlphaFoldDB" id="A0A7M7KFA2"/>
<evidence type="ECO:0000256" key="4">
    <source>
        <dbReference type="ARBA" id="ARBA00022801"/>
    </source>
</evidence>
<evidence type="ECO:0000256" key="7">
    <source>
        <dbReference type="ARBA" id="ARBA00023136"/>
    </source>
</evidence>
<keyword evidence="7" id="KW-0472">Membrane</keyword>
<evidence type="ECO:0000256" key="3">
    <source>
        <dbReference type="ARBA" id="ARBA00022741"/>
    </source>
</evidence>
<dbReference type="InParanoid" id="A0A7M7KFA2"/>
<name>A0A7M7KFA2_VARDE</name>
<dbReference type="PROSITE" id="PS51421">
    <property type="entry name" value="RAS"/>
    <property type="match status" value="1"/>
</dbReference>
<keyword evidence="8" id="KW-0449">Lipoprotein</keyword>
<evidence type="ECO:0000313" key="13">
    <source>
        <dbReference type="EnsemblMetazoa" id="XP_022665946"/>
    </source>
</evidence>
<dbReference type="EnsemblMetazoa" id="XM_022810211">
    <property type="protein sequence ID" value="XP_022665946"/>
    <property type="gene ID" value="LOC111252396"/>
</dbReference>
<dbReference type="Gene3D" id="3.40.50.300">
    <property type="entry name" value="P-loop containing nucleotide triphosphate hydrolases"/>
    <property type="match status" value="1"/>
</dbReference>
<evidence type="ECO:0000313" key="14">
    <source>
        <dbReference type="Proteomes" id="UP000594260"/>
    </source>
</evidence>
<comment type="similarity">
    <text evidence="11">Belongs to the small GTPase superfamily. Rheb family.</text>
</comment>
<dbReference type="OMA" id="SARHNEN"/>
<dbReference type="PRINTS" id="PR00449">
    <property type="entry name" value="RASTRNSFRMNG"/>
</dbReference>
<keyword evidence="9" id="KW-0636">Prenylation</keyword>
<dbReference type="OrthoDB" id="25818at2759"/>
<dbReference type="Proteomes" id="UP000594260">
    <property type="component" value="Unplaced"/>
</dbReference>
<accession>A0A7M7KFA2</accession>
<dbReference type="InterPro" id="IPR027417">
    <property type="entry name" value="P-loop_NTPase"/>
</dbReference>
<evidence type="ECO:0000256" key="10">
    <source>
        <dbReference type="ARBA" id="ARBA00037811"/>
    </source>
</evidence>
<dbReference type="GO" id="GO:0046872">
    <property type="term" value="F:metal ion binding"/>
    <property type="evidence" value="ECO:0007669"/>
    <property type="project" value="UniProtKB-KW"/>
</dbReference>
<dbReference type="PANTHER" id="PTHR24070">
    <property type="entry name" value="RAS, DI-RAS, AND RHEB FAMILY MEMBERS OF SMALL GTPASE SUPERFAMILY"/>
    <property type="match status" value="1"/>
</dbReference>
<keyword evidence="4" id="KW-0378">Hydrolase</keyword>
<keyword evidence="14" id="KW-1185">Reference proteome</keyword>
<evidence type="ECO:0000256" key="11">
    <source>
        <dbReference type="ARBA" id="ARBA00037969"/>
    </source>
</evidence>
<keyword evidence="6" id="KW-0342">GTP-binding</keyword>
<evidence type="ECO:0000256" key="1">
    <source>
        <dbReference type="ARBA" id="ARBA00022481"/>
    </source>
</evidence>
<reference evidence="13" key="1">
    <citation type="submission" date="2021-01" db="UniProtKB">
        <authorList>
            <consortium name="EnsemblMetazoa"/>
        </authorList>
    </citation>
    <scope>IDENTIFICATION</scope>
</reference>
<dbReference type="RefSeq" id="XP_022665946.1">
    <property type="nucleotide sequence ID" value="XM_022810211.1"/>
</dbReference>
<dbReference type="KEGG" id="vde:111252396"/>
<keyword evidence="5" id="KW-0460">Magnesium</keyword>